<proteinExistence type="predicted"/>
<dbReference type="CDD" id="cd10451">
    <property type="entry name" value="GIY-YIG_LuxR_like"/>
    <property type="match status" value="1"/>
</dbReference>
<accession>A0ABS9MLE0</accession>
<comment type="caution">
    <text evidence="1">The sequence shown here is derived from an EMBL/GenBank/DDBJ whole genome shotgun (WGS) entry which is preliminary data.</text>
</comment>
<organism evidence="1 2">
    <name type="scientific">Anaeromassilibacillus senegalensis</name>
    <dbReference type="NCBI Taxonomy" id="1673717"/>
    <lineage>
        <taxon>Bacteria</taxon>
        <taxon>Bacillati</taxon>
        <taxon>Bacillota</taxon>
        <taxon>Clostridia</taxon>
        <taxon>Eubacteriales</taxon>
        <taxon>Acutalibacteraceae</taxon>
        <taxon>Anaeromassilibacillus</taxon>
    </lineage>
</organism>
<name>A0ABS9MLE0_9FIRM</name>
<evidence type="ECO:0000313" key="1">
    <source>
        <dbReference type="EMBL" id="MCG4611650.1"/>
    </source>
</evidence>
<gene>
    <name evidence="1" type="ORF">L0P57_12010</name>
</gene>
<protein>
    <submittedName>
        <fullName evidence="1">GIY-YIG nuclease family protein</fullName>
    </submittedName>
</protein>
<keyword evidence="2" id="KW-1185">Reference proteome</keyword>
<dbReference type="Proteomes" id="UP001298681">
    <property type="component" value="Unassembled WGS sequence"/>
</dbReference>
<reference evidence="1 2" key="1">
    <citation type="submission" date="2022-01" db="EMBL/GenBank/DDBJ databases">
        <title>Collection of gut derived symbiotic bacterial strains cultured from healthy donors.</title>
        <authorList>
            <person name="Lin H."/>
            <person name="Kohout C."/>
            <person name="Waligurski E."/>
            <person name="Pamer E.G."/>
        </authorList>
    </citation>
    <scope>NUCLEOTIDE SEQUENCE [LARGE SCALE GENOMIC DNA]</scope>
    <source>
        <strain evidence="1 2">DFI.7.58</strain>
    </source>
</reference>
<dbReference type="InterPro" id="IPR035901">
    <property type="entry name" value="GIY-YIG_endonuc_sf"/>
</dbReference>
<dbReference type="EMBL" id="JAKNHQ010000020">
    <property type="protein sequence ID" value="MCG4611650.1"/>
    <property type="molecule type" value="Genomic_DNA"/>
</dbReference>
<evidence type="ECO:0000313" key="2">
    <source>
        <dbReference type="Proteomes" id="UP001298681"/>
    </source>
</evidence>
<sequence length="113" mass="12845">MDKNDRRAICTAYKERKGLGGVYSITNRVTGEKHLFSTPNLQGAENRFEFMVQTNGCTVLSIQKEWASYGPDAFFFEVLESMEQGETQGAREFREDVKALEELWKEKLAAAAK</sequence>
<dbReference type="RefSeq" id="WP_191362759.1">
    <property type="nucleotide sequence ID" value="NZ_JAKNHQ010000020.1"/>
</dbReference>
<dbReference type="Gene3D" id="3.40.1440.10">
    <property type="entry name" value="GIY-YIG endonuclease"/>
    <property type="match status" value="1"/>
</dbReference>